<dbReference type="AlphaFoldDB" id="A0A1X2I9H0"/>
<sequence length="120" mass="13638">MTNTKDIEAKKTLLHKGELSFGIFLGFCTGYFIKKVGKLFALMVGAGFMFLQYLSFNGFITIHWERLEGSYNRRLGVDKEGKVTTQAVRSKWKGFVGFLTHNLQFKSTFMVGLYGGLRYG</sequence>
<gene>
    <name evidence="7" type="ORF">BCR42DRAFT_461952</name>
</gene>
<keyword evidence="4 6" id="KW-1133">Transmembrane helix</keyword>
<reference evidence="7 8" key="1">
    <citation type="submission" date="2016-07" db="EMBL/GenBank/DDBJ databases">
        <title>Pervasive Adenine N6-methylation of Active Genes in Fungi.</title>
        <authorList>
            <consortium name="DOE Joint Genome Institute"/>
            <person name="Mondo S.J."/>
            <person name="Dannebaum R.O."/>
            <person name="Kuo R.C."/>
            <person name="Labutti K."/>
            <person name="Haridas S."/>
            <person name="Kuo A."/>
            <person name="Salamov A."/>
            <person name="Ahrendt S.R."/>
            <person name="Lipzen A."/>
            <person name="Sullivan W."/>
            <person name="Andreopoulos W.B."/>
            <person name="Clum A."/>
            <person name="Lindquist E."/>
            <person name="Daum C."/>
            <person name="Ramamoorthy G.K."/>
            <person name="Gryganskyi A."/>
            <person name="Culley D."/>
            <person name="Magnuson J.K."/>
            <person name="James T.Y."/>
            <person name="O'Malley M.A."/>
            <person name="Stajich J.E."/>
            <person name="Spatafora J.W."/>
            <person name="Visel A."/>
            <person name="Grigoriev I.V."/>
        </authorList>
    </citation>
    <scope>NUCLEOTIDE SEQUENCE [LARGE SCALE GENOMIC DNA]</scope>
    <source>
        <strain evidence="7 8">NRRL 1336</strain>
    </source>
</reference>
<evidence type="ECO:0000256" key="1">
    <source>
        <dbReference type="ARBA" id="ARBA00004370"/>
    </source>
</evidence>
<comment type="similarity">
    <text evidence="2">Belongs to the FUN14 family.</text>
</comment>
<feature type="transmembrane region" description="Helical" evidence="6">
    <location>
        <begin position="39"/>
        <end position="64"/>
    </location>
</feature>
<dbReference type="GO" id="GO:0016020">
    <property type="term" value="C:membrane"/>
    <property type="evidence" value="ECO:0007669"/>
    <property type="project" value="UniProtKB-SubCell"/>
</dbReference>
<feature type="transmembrane region" description="Helical" evidence="6">
    <location>
        <begin position="12"/>
        <end position="33"/>
    </location>
</feature>
<dbReference type="Pfam" id="PF04930">
    <property type="entry name" value="FUN14"/>
    <property type="match status" value="1"/>
</dbReference>
<name>A0A1X2I9H0_9FUNG</name>
<proteinExistence type="inferred from homology"/>
<evidence type="ECO:0000256" key="6">
    <source>
        <dbReference type="SAM" id="Phobius"/>
    </source>
</evidence>
<dbReference type="PANTHER" id="PTHR21346:SF10">
    <property type="entry name" value="TRANSMEMBRANE PROTEIN"/>
    <property type="match status" value="1"/>
</dbReference>
<dbReference type="EMBL" id="MCGE01000019">
    <property type="protein sequence ID" value="ORZ12255.1"/>
    <property type="molecule type" value="Genomic_DNA"/>
</dbReference>
<evidence type="ECO:0000313" key="7">
    <source>
        <dbReference type="EMBL" id="ORZ12255.1"/>
    </source>
</evidence>
<organism evidence="7 8">
    <name type="scientific">Absidia repens</name>
    <dbReference type="NCBI Taxonomy" id="90262"/>
    <lineage>
        <taxon>Eukaryota</taxon>
        <taxon>Fungi</taxon>
        <taxon>Fungi incertae sedis</taxon>
        <taxon>Mucoromycota</taxon>
        <taxon>Mucoromycotina</taxon>
        <taxon>Mucoromycetes</taxon>
        <taxon>Mucorales</taxon>
        <taxon>Cunninghamellaceae</taxon>
        <taxon>Absidia</taxon>
    </lineage>
</organism>
<evidence type="ECO:0000256" key="5">
    <source>
        <dbReference type="ARBA" id="ARBA00023136"/>
    </source>
</evidence>
<evidence type="ECO:0000313" key="8">
    <source>
        <dbReference type="Proteomes" id="UP000193560"/>
    </source>
</evidence>
<dbReference type="InterPro" id="IPR007014">
    <property type="entry name" value="FUN14"/>
</dbReference>
<evidence type="ECO:0000256" key="2">
    <source>
        <dbReference type="ARBA" id="ARBA00009160"/>
    </source>
</evidence>
<accession>A0A1X2I9H0</accession>
<keyword evidence="5 6" id="KW-0472">Membrane</keyword>
<dbReference type="Proteomes" id="UP000193560">
    <property type="component" value="Unassembled WGS sequence"/>
</dbReference>
<dbReference type="OrthoDB" id="163794at2759"/>
<keyword evidence="8" id="KW-1185">Reference proteome</keyword>
<dbReference type="PANTHER" id="PTHR21346">
    <property type="entry name" value="FUN14 DOMAIN CONTAINING"/>
    <property type="match status" value="1"/>
</dbReference>
<evidence type="ECO:0000256" key="3">
    <source>
        <dbReference type="ARBA" id="ARBA00022692"/>
    </source>
</evidence>
<comment type="caution">
    <text evidence="7">The sequence shown here is derived from an EMBL/GenBank/DDBJ whole genome shotgun (WGS) entry which is preliminary data.</text>
</comment>
<comment type="subcellular location">
    <subcellularLocation>
        <location evidence="1">Membrane</location>
    </subcellularLocation>
</comment>
<dbReference type="STRING" id="90262.A0A1X2I9H0"/>
<keyword evidence="3 6" id="KW-0812">Transmembrane</keyword>
<protein>
    <submittedName>
        <fullName evidence="7">FUN14 family-domain-containing protein</fullName>
    </submittedName>
</protein>
<evidence type="ECO:0000256" key="4">
    <source>
        <dbReference type="ARBA" id="ARBA00022989"/>
    </source>
</evidence>